<dbReference type="EMBL" id="QUMQ01000001">
    <property type="protein sequence ID" value="REG00198.1"/>
    <property type="molecule type" value="Genomic_DNA"/>
</dbReference>
<reference evidence="1 2" key="1">
    <citation type="submission" date="2018-08" db="EMBL/GenBank/DDBJ databases">
        <title>Sequencing the genomes of 1000 actinobacteria strains.</title>
        <authorList>
            <person name="Klenk H.-P."/>
        </authorList>
    </citation>
    <scope>NUCLEOTIDE SEQUENCE [LARGE SCALE GENOMIC DNA]</scope>
    <source>
        <strain evidence="1 2">DSM 44099</strain>
    </source>
</reference>
<sequence length="216" mass="23062">MIRPALDRTIDQATFTFDYLATDDLVAGLSSTTRGYCDLSGPVVAAEIITDLHLDGLARVVRSRTFTHGTTLFQQASDDGDWVALDSHGVGSTALAALYWLYGVESATAGADGFAVTISFPRLLTSAPEAVRATLREGLRETRPDLLDADATGTVQLGGGLVLGLTLDLPPDPVLDHPPLQVRLALRPTPRRAVDFPIPSARMSAEAFLRLYGDLS</sequence>
<dbReference type="Proteomes" id="UP000256913">
    <property type="component" value="Unassembled WGS sequence"/>
</dbReference>
<evidence type="ECO:0000313" key="2">
    <source>
        <dbReference type="Proteomes" id="UP000256913"/>
    </source>
</evidence>
<comment type="caution">
    <text evidence="1">The sequence shown here is derived from an EMBL/GenBank/DDBJ whole genome shotgun (WGS) entry which is preliminary data.</text>
</comment>
<dbReference type="AlphaFoldDB" id="A0A3D9ZSQ8"/>
<proteinExistence type="predicted"/>
<dbReference type="OrthoDB" id="9876511at2"/>
<protein>
    <submittedName>
        <fullName evidence="1">Uncharacterized protein</fullName>
    </submittedName>
</protein>
<organism evidence="1 2">
    <name type="scientific">Asanoa ferruginea</name>
    <dbReference type="NCBI Taxonomy" id="53367"/>
    <lineage>
        <taxon>Bacteria</taxon>
        <taxon>Bacillati</taxon>
        <taxon>Actinomycetota</taxon>
        <taxon>Actinomycetes</taxon>
        <taxon>Micromonosporales</taxon>
        <taxon>Micromonosporaceae</taxon>
        <taxon>Asanoa</taxon>
    </lineage>
</organism>
<keyword evidence="2" id="KW-1185">Reference proteome</keyword>
<dbReference type="RefSeq" id="WP_116071557.1">
    <property type="nucleotide sequence ID" value="NZ_BONB01000003.1"/>
</dbReference>
<accession>A0A3D9ZSQ8</accession>
<gene>
    <name evidence="1" type="ORF">DFJ67_6249</name>
</gene>
<name>A0A3D9ZSQ8_9ACTN</name>
<evidence type="ECO:0000313" key="1">
    <source>
        <dbReference type="EMBL" id="REG00198.1"/>
    </source>
</evidence>